<dbReference type="EMBL" id="KV429076">
    <property type="protein sequence ID" value="KZT67430.1"/>
    <property type="molecule type" value="Genomic_DNA"/>
</dbReference>
<sequence>MLHGESQTPWRPGYCSCWYQTTPWSVCPVHLHHWHRIRLPYVGRWSGGSGTLVPGLLRSYEERGVKGSQRLRLLPRRLLRTADVRLSTATNPGGGSRTFIEHVTARSREVQRPRRVKVEVLEERYSRGGRFLFRGAQTGASSGRNGVQQKHARHRLTSRPSNRSSHCTCVSVSDCLCESC</sequence>
<keyword evidence="3" id="KW-1185">Reference proteome</keyword>
<organism evidence="2 3">
    <name type="scientific">Daedalea quercina L-15889</name>
    <dbReference type="NCBI Taxonomy" id="1314783"/>
    <lineage>
        <taxon>Eukaryota</taxon>
        <taxon>Fungi</taxon>
        <taxon>Dikarya</taxon>
        <taxon>Basidiomycota</taxon>
        <taxon>Agaricomycotina</taxon>
        <taxon>Agaricomycetes</taxon>
        <taxon>Polyporales</taxon>
        <taxon>Fomitopsis</taxon>
    </lineage>
</organism>
<dbReference type="Proteomes" id="UP000076727">
    <property type="component" value="Unassembled WGS sequence"/>
</dbReference>
<evidence type="ECO:0000313" key="3">
    <source>
        <dbReference type="Proteomes" id="UP000076727"/>
    </source>
</evidence>
<dbReference type="AlphaFoldDB" id="A0A165NVM0"/>
<proteinExistence type="predicted"/>
<evidence type="ECO:0000313" key="2">
    <source>
        <dbReference type="EMBL" id="KZT67430.1"/>
    </source>
</evidence>
<protein>
    <submittedName>
        <fullName evidence="2">Uncharacterized protein</fullName>
    </submittedName>
</protein>
<name>A0A165NVM0_9APHY</name>
<feature type="region of interest" description="Disordered" evidence="1">
    <location>
        <begin position="136"/>
        <end position="160"/>
    </location>
</feature>
<evidence type="ECO:0000256" key="1">
    <source>
        <dbReference type="SAM" id="MobiDB-lite"/>
    </source>
</evidence>
<reference evidence="2 3" key="1">
    <citation type="journal article" date="2016" name="Mol. Biol. Evol.">
        <title>Comparative Genomics of Early-Diverging Mushroom-Forming Fungi Provides Insights into the Origins of Lignocellulose Decay Capabilities.</title>
        <authorList>
            <person name="Nagy L.G."/>
            <person name="Riley R."/>
            <person name="Tritt A."/>
            <person name="Adam C."/>
            <person name="Daum C."/>
            <person name="Floudas D."/>
            <person name="Sun H."/>
            <person name="Yadav J.S."/>
            <person name="Pangilinan J."/>
            <person name="Larsson K.H."/>
            <person name="Matsuura K."/>
            <person name="Barry K."/>
            <person name="Labutti K."/>
            <person name="Kuo R."/>
            <person name="Ohm R.A."/>
            <person name="Bhattacharya S.S."/>
            <person name="Shirouzu T."/>
            <person name="Yoshinaga Y."/>
            <person name="Martin F.M."/>
            <person name="Grigoriev I.V."/>
            <person name="Hibbett D.S."/>
        </authorList>
    </citation>
    <scope>NUCLEOTIDE SEQUENCE [LARGE SCALE GENOMIC DNA]</scope>
    <source>
        <strain evidence="2 3">L-15889</strain>
    </source>
</reference>
<accession>A0A165NVM0</accession>
<gene>
    <name evidence="2" type="ORF">DAEQUDRAFT_391568</name>
</gene>
<feature type="compositionally biased region" description="Polar residues" evidence="1">
    <location>
        <begin position="138"/>
        <end position="148"/>
    </location>
</feature>